<name>A0A3B0SQQ1_9ZZZZ</name>
<dbReference type="PANTHER" id="PTHR33279">
    <property type="entry name" value="SULFUR CARRIER PROTEIN YEDF-RELATED"/>
    <property type="match status" value="1"/>
</dbReference>
<dbReference type="EMBL" id="UOEJ01000242">
    <property type="protein sequence ID" value="VAW06473.1"/>
    <property type="molecule type" value="Genomic_DNA"/>
</dbReference>
<dbReference type="PROSITE" id="PS01148">
    <property type="entry name" value="UPF0033"/>
    <property type="match status" value="1"/>
</dbReference>
<dbReference type="InterPro" id="IPR036868">
    <property type="entry name" value="TusA-like_sf"/>
</dbReference>
<dbReference type="Pfam" id="PF01206">
    <property type="entry name" value="TusA"/>
    <property type="match status" value="1"/>
</dbReference>
<sequence length="78" mass="8820">MATISEQLDVTGHKCPIPILRVRRILERMPGGAILRVLATDPMTRVDFPHFCQESGHELLEMTEEDGIFVFLIIKTGE</sequence>
<accession>A0A3B0SQQ1</accession>
<evidence type="ECO:0000256" key="1">
    <source>
        <dbReference type="ARBA" id="ARBA00008984"/>
    </source>
</evidence>
<reference evidence="3" key="1">
    <citation type="submission" date="2018-06" db="EMBL/GenBank/DDBJ databases">
        <authorList>
            <person name="Zhirakovskaya E."/>
        </authorList>
    </citation>
    <scope>NUCLEOTIDE SEQUENCE</scope>
</reference>
<comment type="similarity">
    <text evidence="1">Belongs to the sulfur carrier protein TusA family.</text>
</comment>
<gene>
    <name evidence="3" type="ORF">MNBD_ALPHA01-1271</name>
</gene>
<dbReference type="InterPro" id="IPR001455">
    <property type="entry name" value="TusA-like"/>
</dbReference>
<evidence type="ECO:0000313" key="3">
    <source>
        <dbReference type="EMBL" id="VAW06473.1"/>
    </source>
</evidence>
<protein>
    <recommendedName>
        <fullName evidence="2">UPF0033 domain-containing protein</fullName>
    </recommendedName>
</protein>
<dbReference type="PANTHER" id="PTHR33279:SF6">
    <property type="entry name" value="SULFUR CARRIER PROTEIN YEDF-RELATED"/>
    <property type="match status" value="1"/>
</dbReference>
<feature type="domain" description="UPF0033" evidence="2">
    <location>
        <begin position="8"/>
        <end position="32"/>
    </location>
</feature>
<dbReference type="CDD" id="cd00291">
    <property type="entry name" value="SirA_YedF_YeeD"/>
    <property type="match status" value="1"/>
</dbReference>
<proteinExistence type="inferred from homology"/>
<organism evidence="3">
    <name type="scientific">hydrothermal vent metagenome</name>
    <dbReference type="NCBI Taxonomy" id="652676"/>
    <lineage>
        <taxon>unclassified sequences</taxon>
        <taxon>metagenomes</taxon>
        <taxon>ecological metagenomes</taxon>
    </lineage>
</organism>
<evidence type="ECO:0000259" key="2">
    <source>
        <dbReference type="PROSITE" id="PS01148"/>
    </source>
</evidence>
<dbReference type="Gene3D" id="3.30.110.40">
    <property type="entry name" value="TusA-like domain"/>
    <property type="match status" value="1"/>
</dbReference>
<dbReference type="SUPFAM" id="SSF64307">
    <property type="entry name" value="SirA-like"/>
    <property type="match status" value="1"/>
</dbReference>
<dbReference type="AlphaFoldDB" id="A0A3B0SQQ1"/>